<dbReference type="Proteomes" id="UP001529255">
    <property type="component" value="Unassembled WGS sequence"/>
</dbReference>
<feature type="transmembrane region" description="Helical" evidence="1">
    <location>
        <begin position="6"/>
        <end position="29"/>
    </location>
</feature>
<proteinExistence type="predicted"/>
<reference evidence="2 3" key="1">
    <citation type="submission" date="2023-06" db="EMBL/GenBank/DDBJ databases">
        <title>A potential novel species of Streptococcus isolated from human milk sample.</title>
        <authorList>
            <person name="Nguyen H.V."/>
            <person name="Trinh A.T.V."/>
            <person name="Hoang A.T.L."/>
            <person name="Bui L.N.H."/>
            <person name="Tran Q.T.L."/>
            <person name="Trinh T."/>
        </authorList>
    </citation>
    <scope>NUCLEOTIDE SEQUENCE [LARGE SCALE GENOMIC DNA]</scope>
    <source>
        <strain evidence="2 3">VTCC 12812</strain>
    </source>
</reference>
<keyword evidence="3" id="KW-1185">Reference proteome</keyword>
<dbReference type="EMBL" id="JASUZV010000004">
    <property type="protein sequence ID" value="MDL5043203.1"/>
    <property type="molecule type" value="Genomic_DNA"/>
</dbReference>
<feature type="transmembrane region" description="Helical" evidence="1">
    <location>
        <begin position="128"/>
        <end position="149"/>
    </location>
</feature>
<sequence length="180" mass="21068">MFDKDSFSLSSFLFLSIVSAVTDSSYILIRELLYRLIHYLGYRAQPDLKVIRMRRGLDISFPVFEKYGQDYRLLYKKRSKKLQIGYLLICLGYFSGLSLIMITFTVLLRGVFELLELESKRSSSEYKQFLGFLVYMGVFVLLFTGQKYWKKIVEALKKRENVTVLAVEHGYPIFATKEEA</sequence>
<gene>
    <name evidence="2" type="ORF">QRD39_03650</name>
</gene>
<keyword evidence="1" id="KW-0812">Transmembrane</keyword>
<keyword evidence="1" id="KW-0472">Membrane</keyword>
<feature type="transmembrane region" description="Helical" evidence="1">
    <location>
        <begin position="84"/>
        <end position="108"/>
    </location>
</feature>
<evidence type="ECO:0008006" key="4">
    <source>
        <dbReference type="Google" id="ProtNLM"/>
    </source>
</evidence>
<evidence type="ECO:0000313" key="2">
    <source>
        <dbReference type="EMBL" id="MDL5043203.1"/>
    </source>
</evidence>
<keyword evidence="1" id="KW-1133">Transmembrane helix</keyword>
<accession>A0ABT7LRE8</accession>
<comment type="caution">
    <text evidence="2">The sequence shown here is derived from an EMBL/GenBank/DDBJ whole genome shotgun (WGS) entry which is preliminary data.</text>
</comment>
<name>A0ABT7LRE8_9STRE</name>
<evidence type="ECO:0000313" key="3">
    <source>
        <dbReference type="Proteomes" id="UP001529255"/>
    </source>
</evidence>
<protein>
    <recommendedName>
        <fullName evidence="4">Lipoprotein</fullName>
    </recommendedName>
</protein>
<evidence type="ECO:0000256" key="1">
    <source>
        <dbReference type="SAM" id="Phobius"/>
    </source>
</evidence>
<organism evidence="2 3">
    <name type="scientific">Streptococcus raffinosi</name>
    <dbReference type="NCBI Taxonomy" id="3053355"/>
    <lineage>
        <taxon>Bacteria</taxon>
        <taxon>Bacillati</taxon>
        <taxon>Bacillota</taxon>
        <taxon>Bacilli</taxon>
        <taxon>Lactobacillales</taxon>
        <taxon>Streptococcaceae</taxon>
        <taxon>Streptococcus</taxon>
    </lineage>
</organism>